<dbReference type="Proteomes" id="UP000651728">
    <property type="component" value="Unassembled WGS sequence"/>
</dbReference>
<evidence type="ECO:0000313" key="2">
    <source>
        <dbReference type="Proteomes" id="UP000651728"/>
    </source>
</evidence>
<protein>
    <recommendedName>
        <fullName evidence="3">Nucleotidyl transferase AbiEii/AbiGii toxin family protein</fullName>
    </recommendedName>
</protein>
<reference evidence="1 2" key="1">
    <citation type="submission" date="2021-01" db="EMBL/GenBank/DDBJ databases">
        <title>Whole genome shotgun sequence of Microbispora amethystogenes NBRC 101907.</title>
        <authorList>
            <person name="Komaki H."/>
            <person name="Tamura T."/>
        </authorList>
    </citation>
    <scope>NUCLEOTIDE SEQUENCE [LARGE SCALE GENOMIC DNA]</scope>
    <source>
        <strain evidence="1 2">NBRC 101907</strain>
    </source>
</reference>
<dbReference type="EMBL" id="BOOB01000038">
    <property type="protein sequence ID" value="GIH34769.1"/>
    <property type="molecule type" value="Genomic_DNA"/>
</dbReference>
<gene>
    <name evidence="1" type="ORF">Mam01_49330</name>
</gene>
<dbReference type="Pfam" id="PF08843">
    <property type="entry name" value="AbiEii"/>
    <property type="match status" value="1"/>
</dbReference>
<proteinExistence type="predicted"/>
<keyword evidence="2" id="KW-1185">Reference proteome</keyword>
<dbReference type="InterPro" id="IPR014942">
    <property type="entry name" value="AbiEii"/>
</dbReference>
<organism evidence="1 2">
    <name type="scientific">Microbispora amethystogenes</name>
    <dbReference type="NCBI Taxonomy" id="1427754"/>
    <lineage>
        <taxon>Bacteria</taxon>
        <taxon>Bacillati</taxon>
        <taxon>Actinomycetota</taxon>
        <taxon>Actinomycetes</taxon>
        <taxon>Streptosporangiales</taxon>
        <taxon>Streptosporangiaceae</taxon>
        <taxon>Microbispora</taxon>
    </lineage>
</organism>
<name>A0ABQ4FIX1_9ACTN</name>
<evidence type="ECO:0008006" key="3">
    <source>
        <dbReference type="Google" id="ProtNLM"/>
    </source>
</evidence>
<sequence>MTSSWEQFTCGVVLPEGVTVPPRGTPRFPATYVPVTDGPGTRQPPIFDPALKQFERAFRAGEPAFEDPETGRRWRRARRQAIDHVVRVVAESPWADHLVLRGSLLLEAWAGDEAREPGDLDWVVVPPKIVLRSPLTVAMFKDVIAGVVTGAAGDGVAFDPGDVATDEIWTYDRVPGRRLVFTWRAGDLPPGTVQLDFTFGERLPVPPEVALIPRAGGEEATPVLAATPELSLAWKLLWLADDRWPQGKDLYDAVLLAERVRLPRDLLHEVLREPLGERRTAAFGPETIRSLEVDWDEFRTEYPQIGGVPADWLDRLARALAPTFAQE</sequence>
<comment type="caution">
    <text evidence="1">The sequence shown here is derived from an EMBL/GenBank/DDBJ whole genome shotgun (WGS) entry which is preliminary data.</text>
</comment>
<dbReference type="RefSeq" id="WP_204287547.1">
    <property type="nucleotide sequence ID" value="NZ_BAABEJ010000020.1"/>
</dbReference>
<accession>A0ABQ4FIX1</accession>
<evidence type="ECO:0000313" key="1">
    <source>
        <dbReference type="EMBL" id="GIH34769.1"/>
    </source>
</evidence>